<dbReference type="Pfam" id="PF00850">
    <property type="entry name" value="Hist_deacetyl"/>
    <property type="match status" value="1"/>
</dbReference>
<dbReference type="PRINTS" id="PR01270">
    <property type="entry name" value="HDASUPER"/>
</dbReference>
<accession>A0ABQ1KT95</accession>
<dbReference type="InterPro" id="IPR037138">
    <property type="entry name" value="His_deacetylse_dom_sf"/>
</dbReference>
<evidence type="ECO:0000313" key="4">
    <source>
        <dbReference type="Proteomes" id="UP000629025"/>
    </source>
</evidence>
<dbReference type="EMBL" id="BMIJ01000007">
    <property type="protein sequence ID" value="GGC05969.1"/>
    <property type="molecule type" value="Genomic_DNA"/>
</dbReference>
<keyword evidence="4" id="KW-1185">Reference proteome</keyword>
<protein>
    <submittedName>
        <fullName evidence="3">Histone deacetylase</fullName>
    </submittedName>
</protein>
<evidence type="ECO:0000256" key="1">
    <source>
        <dbReference type="ARBA" id="ARBA00005947"/>
    </source>
</evidence>
<dbReference type="CDD" id="cd11599">
    <property type="entry name" value="HDAC_classII_2"/>
    <property type="match status" value="1"/>
</dbReference>
<sequence>MSSALIYHSDCELHQMAPGHPESPERLHAIRRQLTESGLLDRLELAVAETATREQLELVHPGQYIDAICDLHPLHGLNYADPDTALNPHSLRAAQLASGAVIQAAGLVLDGRVDNAFCAVRPPGHHAEHDTAMGFCLFNNIAIGAAWALQQPGIERVAVLDFDVHHGNGTVDIFKDRPEVLVCSSFQYPFYPFRFQDIRRPNIVNTPLPAGTHGDTFRQAVERDWLPALQQHQPDMLFVSAGFDAHRDDPLAELRLEDEDFGWLGKLLVDAAQRYCGGRLVSVLEGGYNLAALGRSVDLYLRAQL</sequence>
<reference evidence="4" key="1">
    <citation type="journal article" date="2019" name="Int. J. Syst. Evol. Microbiol.">
        <title>The Global Catalogue of Microorganisms (GCM) 10K type strain sequencing project: providing services to taxonomists for standard genome sequencing and annotation.</title>
        <authorList>
            <consortium name="The Broad Institute Genomics Platform"/>
            <consortium name="The Broad Institute Genome Sequencing Center for Infectious Disease"/>
            <person name="Wu L."/>
            <person name="Ma J."/>
        </authorList>
    </citation>
    <scope>NUCLEOTIDE SEQUENCE [LARGE SCALE GENOMIC DNA]</scope>
    <source>
        <strain evidence="4">CGMCC 1.15341</strain>
    </source>
</reference>
<evidence type="ECO:0000313" key="3">
    <source>
        <dbReference type="EMBL" id="GGC05969.1"/>
    </source>
</evidence>
<dbReference type="Gene3D" id="3.40.800.20">
    <property type="entry name" value="Histone deacetylase domain"/>
    <property type="match status" value="1"/>
</dbReference>
<dbReference type="RefSeq" id="WP_188750714.1">
    <property type="nucleotide sequence ID" value="NZ_BMIJ01000007.1"/>
</dbReference>
<dbReference type="Proteomes" id="UP000629025">
    <property type="component" value="Unassembled WGS sequence"/>
</dbReference>
<dbReference type="InterPro" id="IPR000286">
    <property type="entry name" value="HDACs"/>
</dbReference>
<gene>
    <name evidence="3" type="ORF">GCM10011352_35230</name>
</gene>
<dbReference type="InterPro" id="IPR023696">
    <property type="entry name" value="Ureohydrolase_dom_sf"/>
</dbReference>
<dbReference type="PANTHER" id="PTHR10625:SF10">
    <property type="entry name" value="HISTONE DEACETYLASE HDAC1"/>
    <property type="match status" value="1"/>
</dbReference>
<dbReference type="PANTHER" id="PTHR10625">
    <property type="entry name" value="HISTONE DEACETYLASE HDAC1-RELATED"/>
    <property type="match status" value="1"/>
</dbReference>
<dbReference type="SUPFAM" id="SSF52768">
    <property type="entry name" value="Arginase/deacetylase"/>
    <property type="match status" value="1"/>
</dbReference>
<evidence type="ECO:0000259" key="2">
    <source>
        <dbReference type="Pfam" id="PF00850"/>
    </source>
</evidence>
<proteinExistence type="inferred from homology"/>
<name>A0ABQ1KT95_9GAMM</name>
<feature type="domain" description="Histone deacetylase" evidence="2">
    <location>
        <begin position="20"/>
        <end position="302"/>
    </location>
</feature>
<comment type="similarity">
    <text evidence="1">Belongs to the histone deacetylase family.</text>
</comment>
<dbReference type="InterPro" id="IPR023801">
    <property type="entry name" value="His_deacetylse_dom"/>
</dbReference>
<organism evidence="3 4">
    <name type="scientific">Marinobacterium zhoushanense</name>
    <dbReference type="NCBI Taxonomy" id="1679163"/>
    <lineage>
        <taxon>Bacteria</taxon>
        <taxon>Pseudomonadati</taxon>
        <taxon>Pseudomonadota</taxon>
        <taxon>Gammaproteobacteria</taxon>
        <taxon>Oceanospirillales</taxon>
        <taxon>Oceanospirillaceae</taxon>
        <taxon>Marinobacterium</taxon>
    </lineage>
</organism>
<comment type="caution">
    <text evidence="3">The sequence shown here is derived from an EMBL/GenBank/DDBJ whole genome shotgun (WGS) entry which is preliminary data.</text>
</comment>